<evidence type="ECO:0000256" key="1">
    <source>
        <dbReference type="SAM" id="MobiDB-lite"/>
    </source>
</evidence>
<dbReference type="AlphaFoldDB" id="A0A5J5AVN2"/>
<proteinExistence type="predicted"/>
<keyword evidence="3" id="KW-1185">Reference proteome</keyword>
<dbReference type="Proteomes" id="UP000325577">
    <property type="component" value="Linkage Group LG19"/>
</dbReference>
<sequence>MSTRTNQVTSSPADQVNNEFPQLAFTQEQRQQILALINPPTKLLHSANQVSTASPLPSSSSGILPTPSIQYSENLSGPVYMENDWSG</sequence>
<organism evidence="2 3">
    <name type="scientific">Nyssa sinensis</name>
    <dbReference type="NCBI Taxonomy" id="561372"/>
    <lineage>
        <taxon>Eukaryota</taxon>
        <taxon>Viridiplantae</taxon>
        <taxon>Streptophyta</taxon>
        <taxon>Embryophyta</taxon>
        <taxon>Tracheophyta</taxon>
        <taxon>Spermatophyta</taxon>
        <taxon>Magnoliopsida</taxon>
        <taxon>eudicotyledons</taxon>
        <taxon>Gunneridae</taxon>
        <taxon>Pentapetalae</taxon>
        <taxon>asterids</taxon>
        <taxon>Cornales</taxon>
        <taxon>Nyssaceae</taxon>
        <taxon>Nyssa</taxon>
    </lineage>
</organism>
<evidence type="ECO:0000313" key="3">
    <source>
        <dbReference type="Proteomes" id="UP000325577"/>
    </source>
</evidence>
<feature type="compositionally biased region" description="Low complexity" evidence="1">
    <location>
        <begin position="51"/>
        <end position="69"/>
    </location>
</feature>
<accession>A0A5J5AVN2</accession>
<protein>
    <submittedName>
        <fullName evidence="2">Uncharacterized protein</fullName>
    </submittedName>
</protein>
<dbReference type="EMBL" id="CM018042">
    <property type="protein sequence ID" value="KAA8533081.1"/>
    <property type="molecule type" value="Genomic_DNA"/>
</dbReference>
<reference evidence="2 3" key="1">
    <citation type="submission" date="2019-09" db="EMBL/GenBank/DDBJ databases">
        <title>A chromosome-level genome assembly of the Chinese tupelo Nyssa sinensis.</title>
        <authorList>
            <person name="Yang X."/>
            <person name="Kang M."/>
            <person name="Yang Y."/>
            <person name="Xiong H."/>
            <person name="Wang M."/>
            <person name="Zhang Z."/>
            <person name="Wang Z."/>
            <person name="Wu H."/>
            <person name="Ma T."/>
            <person name="Liu J."/>
            <person name="Xi Z."/>
        </authorList>
    </citation>
    <scope>NUCLEOTIDE SEQUENCE [LARGE SCALE GENOMIC DNA]</scope>
    <source>
        <strain evidence="2">J267</strain>
        <tissue evidence="2">Leaf</tissue>
    </source>
</reference>
<name>A0A5J5AVN2_9ASTE</name>
<evidence type="ECO:0000313" key="2">
    <source>
        <dbReference type="EMBL" id="KAA8533081.1"/>
    </source>
</evidence>
<feature type="region of interest" description="Disordered" evidence="1">
    <location>
        <begin position="45"/>
        <end position="75"/>
    </location>
</feature>
<dbReference type="OrthoDB" id="1748863at2759"/>
<gene>
    <name evidence="2" type="ORF">F0562_033386</name>
</gene>